<accession>A0A0C3G6X9</accession>
<sequence>MDFFFCIPIMFGCTTKIKPDGDQPARVCPRCHNASVISANSRNWFELCFVPLVPMSSKHIWMCSICQWNVPLQQGWEPPVAGFQQQGPQGVHGYQPTYLNQ</sequence>
<gene>
    <name evidence="2" type="ORF">PILCRDRAFT_815127</name>
</gene>
<dbReference type="InParanoid" id="A0A0C3G6X9"/>
<protein>
    <recommendedName>
        <fullName evidence="4">Zinc-ribbon 15 domain-containing protein</fullName>
    </recommendedName>
</protein>
<dbReference type="EMBL" id="KN832979">
    <property type="protein sequence ID" value="KIM87569.1"/>
    <property type="molecule type" value="Genomic_DNA"/>
</dbReference>
<dbReference type="STRING" id="765440.A0A0C3G6X9"/>
<dbReference type="Proteomes" id="UP000054166">
    <property type="component" value="Unassembled WGS sequence"/>
</dbReference>
<feature type="region of interest" description="Disordered" evidence="1">
    <location>
        <begin position="81"/>
        <end position="101"/>
    </location>
</feature>
<evidence type="ECO:0000256" key="1">
    <source>
        <dbReference type="SAM" id="MobiDB-lite"/>
    </source>
</evidence>
<evidence type="ECO:0000313" key="2">
    <source>
        <dbReference type="EMBL" id="KIM87569.1"/>
    </source>
</evidence>
<dbReference type="OrthoDB" id="5545479at2759"/>
<name>A0A0C3G6X9_PILCF</name>
<evidence type="ECO:0000313" key="3">
    <source>
        <dbReference type="Proteomes" id="UP000054166"/>
    </source>
</evidence>
<organism evidence="2 3">
    <name type="scientific">Piloderma croceum (strain F 1598)</name>
    <dbReference type="NCBI Taxonomy" id="765440"/>
    <lineage>
        <taxon>Eukaryota</taxon>
        <taxon>Fungi</taxon>
        <taxon>Dikarya</taxon>
        <taxon>Basidiomycota</taxon>
        <taxon>Agaricomycotina</taxon>
        <taxon>Agaricomycetes</taxon>
        <taxon>Agaricomycetidae</taxon>
        <taxon>Atheliales</taxon>
        <taxon>Atheliaceae</taxon>
        <taxon>Piloderma</taxon>
    </lineage>
</organism>
<reference evidence="2 3" key="1">
    <citation type="submission" date="2014-04" db="EMBL/GenBank/DDBJ databases">
        <authorList>
            <consortium name="DOE Joint Genome Institute"/>
            <person name="Kuo A."/>
            <person name="Tarkka M."/>
            <person name="Buscot F."/>
            <person name="Kohler A."/>
            <person name="Nagy L.G."/>
            <person name="Floudas D."/>
            <person name="Copeland A."/>
            <person name="Barry K.W."/>
            <person name="Cichocki N."/>
            <person name="Veneault-Fourrey C."/>
            <person name="LaButti K."/>
            <person name="Lindquist E.A."/>
            <person name="Lipzen A."/>
            <person name="Lundell T."/>
            <person name="Morin E."/>
            <person name="Murat C."/>
            <person name="Sun H."/>
            <person name="Tunlid A."/>
            <person name="Henrissat B."/>
            <person name="Grigoriev I.V."/>
            <person name="Hibbett D.S."/>
            <person name="Martin F."/>
            <person name="Nordberg H.P."/>
            <person name="Cantor M.N."/>
            <person name="Hua S.X."/>
        </authorList>
    </citation>
    <scope>NUCLEOTIDE SEQUENCE [LARGE SCALE GENOMIC DNA]</scope>
    <source>
        <strain evidence="2 3">F 1598</strain>
    </source>
</reference>
<dbReference type="HOGENOM" id="CLU_115926_2_0_1"/>
<dbReference type="PANTHER" id="PTHR28139">
    <property type="entry name" value="UPF0768 PROTEIN YBL029C-A"/>
    <property type="match status" value="1"/>
</dbReference>
<dbReference type="AlphaFoldDB" id="A0A0C3G6X9"/>
<reference evidence="3" key="2">
    <citation type="submission" date="2015-01" db="EMBL/GenBank/DDBJ databases">
        <title>Evolutionary Origins and Diversification of the Mycorrhizal Mutualists.</title>
        <authorList>
            <consortium name="DOE Joint Genome Institute"/>
            <consortium name="Mycorrhizal Genomics Consortium"/>
            <person name="Kohler A."/>
            <person name="Kuo A."/>
            <person name="Nagy L.G."/>
            <person name="Floudas D."/>
            <person name="Copeland A."/>
            <person name="Barry K.W."/>
            <person name="Cichocki N."/>
            <person name="Veneault-Fourrey C."/>
            <person name="LaButti K."/>
            <person name="Lindquist E.A."/>
            <person name="Lipzen A."/>
            <person name="Lundell T."/>
            <person name="Morin E."/>
            <person name="Murat C."/>
            <person name="Riley R."/>
            <person name="Ohm R."/>
            <person name="Sun H."/>
            <person name="Tunlid A."/>
            <person name="Henrissat B."/>
            <person name="Grigoriev I.V."/>
            <person name="Hibbett D.S."/>
            <person name="Martin F."/>
        </authorList>
    </citation>
    <scope>NUCLEOTIDE SEQUENCE [LARGE SCALE GENOMIC DNA]</scope>
    <source>
        <strain evidence="3">F 1598</strain>
    </source>
</reference>
<evidence type="ECO:0008006" key="4">
    <source>
        <dbReference type="Google" id="ProtNLM"/>
    </source>
</evidence>
<keyword evidence="3" id="KW-1185">Reference proteome</keyword>
<proteinExistence type="predicted"/>
<dbReference type="PANTHER" id="PTHR28139:SF1">
    <property type="entry name" value="UPF0768 PROTEIN YBL029C-A"/>
    <property type="match status" value="1"/>
</dbReference>